<name>A0AAV2G8Y9_9ROSI</name>
<organism evidence="2 3">
    <name type="scientific">Linum trigynum</name>
    <dbReference type="NCBI Taxonomy" id="586398"/>
    <lineage>
        <taxon>Eukaryota</taxon>
        <taxon>Viridiplantae</taxon>
        <taxon>Streptophyta</taxon>
        <taxon>Embryophyta</taxon>
        <taxon>Tracheophyta</taxon>
        <taxon>Spermatophyta</taxon>
        <taxon>Magnoliopsida</taxon>
        <taxon>eudicotyledons</taxon>
        <taxon>Gunneridae</taxon>
        <taxon>Pentapetalae</taxon>
        <taxon>rosids</taxon>
        <taxon>fabids</taxon>
        <taxon>Malpighiales</taxon>
        <taxon>Linaceae</taxon>
        <taxon>Linum</taxon>
    </lineage>
</organism>
<proteinExistence type="predicted"/>
<dbReference type="Proteomes" id="UP001497516">
    <property type="component" value="Chromosome 8"/>
</dbReference>
<keyword evidence="3" id="KW-1185">Reference proteome</keyword>
<sequence>MPLVRKGIMFMNSPVRNFHISCVVFHEIVFPFQQDHRSDFHWVPCFVLEARNKEDLEVPDEHLSPNPPLNEQVSPASPPFSPTQSVTSPSKPVPHNVDASSPAEAPSSVHNDEAITSSATSPSPRPELTPPRRSDRVKTIPRRLDIYDLPPIPGHPTASSAAKYPLSAFVSYDGFNLTYHSFLAAVLSHMEPRSFQ</sequence>
<dbReference type="AlphaFoldDB" id="A0AAV2G8Y9"/>
<feature type="compositionally biased region" description="Basic and acidic residues" evidence="1">
    <location>
        <begin position="130"/>
        <end position="139"/>
    </location>
</feature>
<feature type="region of interest" description="Disordered" evidence="1">
    <location>
        <begin position="57"/>
        <end position="139"/>
    </location>
</feature>
<evidence type="ECO:0000256" key="1">
    <source>
        <dbReference type="SAM" id="MobiDB-lite"/>
    </source>
</evidence>
<protein>
    <submittedName>
        <fullName evidence="2">Uncharacterized protein</fullName>
    </submittedName>
</protein>
<accession>A0AAV2G8Y9</accession>
<evidence type="ECO:0000313" key="2">
    <source>
        <dbReference type="EMBL" id="CAL1406318.1"/>
    </source>
</evidence>
<gene>
    <name evidence="2" type="ORF">LTRI10_LOCUS46052</name>
</gene>
<dbReference type="EMBL" id="OZ034821">
    <property type="protein sequence ID" value="CAL1406318.1"/>
    <property type="molecule type" value="Genomic_DNA"/>
</dbReference>
<reference evidence="2 3" key="1">
    <citation type="submission" date="2024-04" db="EMBL/GenBank/DDBJ databases">
        <authorList>
            <person name="Fracassetti M."/>
        </authorList>
    </citation>
    <scope>NUCLEOTIDE SEQUENCE [LARGE SCALE GENOMIC DNA]</scope>
</reference>
<evidence type="ECO:0000313" key="3">
    <source>
        <dbReference type="Proteomes" id="UP001497516"/>
    </source>
</evidence>